<evidence type="ECO:0000256" key="6">
    <source>
        <dbReference type="ARBA" id="ARBA00023139"/>
    </source>
</evidence>
<feature type="domain" description="Spore germination GerAC-like C-terminal" evidence="8">
    <location>
        <begin position="222"/>
        <end position="363"/>
    </location>
</feature>
<evidence type="ECO:0000256" key="5">
    <source>
        <dbReference type="ARBA" id="ARBA00023136"/>
    </source>
</evidence>
<sequence length="373" mass="42614">MIKRTVTSILLLLLCTGCWDKREITQLALVEMIAFDHDDKGSYSAYFQVLNPTSIQARQVGPAKASVYTYSVKADNFGSILEQLNSTTSRKLFTSHLQIYVVSERAARSGILPFVNYLEMNPERRTNVYAVVSDSTISELMKNFTPLDRVPGRYIRLIIDWHARAHGMVKSPSRIKDIINGIPRSRPTVIPILHFMGKEAGSTSDRLENIDATQQNFNIRDGAVFINARMMGRINSTNCELYNVLNNYANRFFIKIKVHNQNVEIIARNIRIKRKWNKQRRQLLVDVKAELQLVSNEQKNPLTLINQHDIERAFNARFNQLAEDFVALGLRNNWDLLGIGDTSYGRKNWKTIDACFDVQSKVTLAGNTISPYN</sequence>
<gene>
    <name evidence="10" type="primary">gerKC_1</name>
    <name evidence="10" type="ORF">PghCCS26_18860</name>
</gene>
<evidence type="ECO:0000256" key="1">
    <source>
        <dbReference type="ARBA" id="ARBA00004635"/>
    </source>
</evidence>
<dbReference type="PANTHER" id="PTHR35789:SF1">
    <property type="entry name" value="SPORE GERMINATION PROTEIN B3"/>
    <property type="match status" value="1"/>
</dbReference>
<keyword evidence="11" id="KW-1185">Reference proteome</keyword>
<evidence type="ECO:0000259" key="8">
    <source>
        <dbReference type="Pfam" id="PF05504"/>
    </source>
</evidence>
<reference evidence="10 11" key="1">
    <citation type="submission" date="2023-05" db="EMBL/GenBank/DDBJ databases">
        <title>Draft genome of Paenibacillus sp. CCS26.</title>
        <authorList>
            <person name="Akita H."/>
            <person name="Shinto Y."/>
            <person name="Kimura Z."/>
        </authorList>
    </citation>
    <scope>NUCLEOTIDE SEQUENCE [LARGE SCALE GENOMIC DNA]</scope>
    <source>
        <strain evidence="10 11">CCS26</strain>
    </source>
</reference>
<keyword evidence="6" id="KW-0564">Palmitate</keyword>
<proteinExistence type="inferred from homology"/>
<protein>
    <submittedName>
        <fullName evidence="10">Spore germination protein KC</fullName>
    </submittedName>
</protein>
<dbReference type="InterPro" id="IPR057336">
    <property type="entry name" value="GerAC_N"/>
</dbReference>
<evidence type="ECO:0000259" key="9">
    <source>
        <dbReference type="Pfam" id="PF25198"/>
    </source>
</evidence>
<dbReference type="PANTHER" id="PTHR35789">
    <property type="entry name" value="SPORE GERMINATION PROTEIN B3"/>
    <property type="match status" value="1"/>
</dbReference>
<evidence type="ECO:0000256" key="3">
    <source>
        <dbReference type="ARBA" id="ARBA00022544"/>
    </source>
</evidence>
<keyword evidence="4" id="KW-0732">Signal</keyword>
<accession>A0ABQ6NI26</accession>
<evidence type="ECO:0000313" key="11">
    <source>
        <dbReference type="Proteomes" id="UP001285921"/>
    </source>
</evidence>
<comment type="caution">
    <text evidence="10">The sequence shown here is derived from an EMBL/GenBank/DDBJ whole genome shotgun (WGS) entry which is preliminary data.</text>
</comment>
<organism evidence="10 11">
    <name type="scientific">Paenibacillus glycanilyticus</name>
    <dbReference type="NCBI Taxonomy" id="126569"/>
    <lineage>
        <taxon>Bacteria</taxon>
        <taxon>Bacillati</taxon>
        <taxon>Bacillota</taxon>
        <taxon>Bacilli</taxon>
        <taxon>Bacillales</taxon>
        <taxon>Paenibacillaceae</taxon>
        <taxon>Paenibacillus</taxon>
    </lineage>
</organism>
<dbReference type="Proteomes" id="UP001285921">
    <property type="component" value="Unassembled WGS sequence"/>
</dbReference>
<comment type="subcellular location">
    <subcellularLocation>
        <location evidence="1">Membrane</location>
        <topology evidence="1">Lipid-anchor</topology>
    </subcellularLocation>
</comment>
<evidence type="ECO:0000256" key="4">
    <source>
        <dbReference type="ARBA" id="ARBA00022729"/>
    </source>
</evidence>
<name>A0ABQ6NI26_9BACL</name>
<dbReference type="InterPro" id="IPR038501">
    <property type="entry name" value="Spore_GerAC_C_sf"/>
</dbReference>
<dbReference type="InterPro" id="IPR046953">
    <property type="entry name" value="Spore_GerAC-like_C"/>
</dbReference>
<dbReference type="InterPro" id="IPR008844">
    <property type="entry name" value="Spore_GerAC-like"/>
</dbReference>
<dbReference type="RefSeq" id="WP_317979702.1">
    <property type="nucleotide sequence ID" value="NZ_BTCL01000005.1"/>
</dbReference>
<keyword evidence="3" id="KW-0309">Germination</keyword>
<keyword evidence="7" id="KW-0449">Lipoprotein</keyword>
<evidence type="ECO:0000313" key="10">
    <source>
        <dbReference type="EMBL" id="GMK44758.1"/>
    </source>
</evidence>
<dbReference type="EMBL" id="BTCL01000005">
    <property type="protein sequence ID" value="GMK44758.1"/>
    <property type="molecule type" value="Genomic_DNA"/>
</dbReference>
<feature type="domain" description="Spore germination protein N-terminal" evidence="9">
    <location>
        <begin position="20"/>
        <end position="193"/>
    </location>
</feature>
<dbReference type="Gene3D" id="3.30.300.210">
    <property type="entry name" value="Nutrient germinant receptor protein C, domain 3"/>
    <property type="match status" value="1"/>
</dbReference>
<dbReference type="Pfam" id="PF25198">
    <property type="entry name" value="Spore_GerAC_N"/>
    <property type="match status" value="1"/>
</dbReference>
<evidence type="ECO:0000256" key="7">
    <source>
        <dbReference type="ARBA" id="ARBA00023288"/>
    </source>
</evidence>
<keyword evidence="5" id="KW-0472">Membrane</keyword>
<comment type="similarity">
    <text evidence="2">Belongs to the GerABKC lipoprotein family.</text>
</comment>
<dbReference type="Pfam" id="PF05504">
    <property type="entry name" value="Spore_GerAC"/>
    <property type="match status" value="1"/>
</dbReference>
<evidence type="ECO:0000256" key="2">
    <source>
        <dbReference type="ARBA" id="ARBA00007886"/>
    </source>
</evidence>
<dbReference type="NCBIfam" id="TIGR02887">
    <property type="entry name" value="spore_ger_x_C"/>
    <property type="match status" value="1"/>
</dbReference>